<keyword evidence="9 17" id="KW-0418">Kinase</keyword>
<reference evidence="16 19" key="2">
    <citation type="submission" date="2019-02" db="EMBL/GenBank/DDBJ databases">
        <title>Complete genome sequence of Desulfobacter hydrogenophilus AcRS1.</title>
        <authorList>
            <person name="Marietou A."/>
            <person name="Lund M.B."/>
            <person name="Marshall I.P.G."/>
            <person name="Schreiber L."/>
            <person name="Jorgensen B."/>
        </authorList>
    </citation>
    <scope>NUCLEOTIDE SEQUENCE [LARGE SCALE GENOMIC DNA]</scope>
    <source>
        <strain evidence="16 19">AcRS1</strain>
    </source>
</reference>
<dbReference type="PROSITE" id="PS50109">
    <property type="entry name" value="HIS_KIN"/>
    <property type="match status" value="1"/>
</dbReference>
<evidence type="ECO:0000259" key="15">
    <source>
        <dbReference type="PROSITE" id="PS50109"/>
    </source>
</evidence>
<dbReference type="PANTHER" id="PTHR43065:SF10">
    <property type="entry name" value="PEROXIDE STRESS-ACTIVATED HISTIDINE KINASE MAK3"/>
    <property type="match status" value="1"/>
</dbReference>
<feature type="domain" description="Histidine kinase" evidence="15">
    <location>
        <begin position="337"/>
        <end position="572"/>
    </location>
</feature>
<comment type="subcellular location">
    <subcellularLocation>
        <location evidence="2">Cell membrane</location>
        <topology evidence="2">Multi-pass membrane protein</topology>
    </subcellularLocation>
</comment>
<proteinExistence type="predicted"/>
<keyword evidence="8" id="KW-0547">Nucleotide-binding</keyword>
<comment type="catalytic activity">
    <reaction evidence="1">
        <text>ATP + protein L-histidine = ADP + protein N-phospho-L-histidine.</text>
        <dbReference type="EC" id="2.7.13.3"/>
    </reaction>
</comment>
<dbReference type="GO" id="GO:0005886">
    <property type="term" value="C:plasma membrane"/>
    <property type="evidence" value="ECO:0007669"/>
    <property type="project" value="UniProtKB-SubCell"/>
</dbReference>
<dbReference type="PANTHER" id="PTHR43065">
    <property type="entry name" value="SENSOR HISTIDINE KINASE"/>
    <property type="match status" value="1"/>
</dbReference>
<reference evidence="17 18" key="1">
    <citation type="submission" date="2018-06" db="EMBL/GenBank/DDBJ databases">
        <title>Complete Genome Sequence of Desulfobacter hydrogenophilus (DSM3380).</title>
        <authorList>
            <person name="Marietou A."/>
            <person name="Schreiber L."/>
            <person name="Marshall I."/>
            <person name="Jorgensen B."/>
        </authorList>
    </citation>
    <scope>NUCLEOTIDE SEQUENCE [LARGE SCALE GENOMIC DNA]</scope>
    <source>
        <strain evidence="17 18">DSM 3380</strain>
    </source>
</reference>
<dbReference type="InterPro" id="IPR036097">
    <property type="entry name" value="HisK_dim/P_sf"/>
</dbReference>
<evidence type="ECO:0000256" key="9">
    <source>
        <dbReference type="ARBA" id="ARBA00022777"/>
    </source>
</evidence>
<dbReference type="Pfam" id="PF02743">
    <property type="entry name" value="dCache_1"/>
    <property type="match status" value="1"/>
</dbReference>
<keyword evidence="11 14" id="KW-1133">Transmembrane helix</keyword>
<dbReference type="OrthoDB" id="9777714at2"/>
<dbReference type="InterPro" id="IPR036890">
    <property type="entry name" value="HATPase_C_sf"/>
</dbReference>
<keyword evidence="13 14" id="KW-0472">Membrane</keyword>
<dbReference type="Gene3D" id="1.10.287.130">
    <property type="match status" value="1"/>
</dbReference>
<evidence type="ECO:0000256" key="4">
    <source>
        <dbReference type="ARBA" id="ARBA00022475"/>
    </source>
</evidence>
<dbReference type="Proteomes" id="UP000248798">
    <property type="component" value="Unassembled WGS sequence"/>
</dbReference>
<evidence type="ECO:0000313" key="18">
    <source>
        <dbReference type="Proteomes" id="UP000248798"/>
    </source>
</evidence>
<feature type="transmembrane region" description="Helical" evidence="14">
    <location>
        <begin position="274"/>
        <end position="300"/>
    </location>
</feature>
<dbReference type="EC" id="2.7.13.3" evidence="3"/>
<protein>
    <recommendedName>
        <fullName evidence="3">histidine kinase</fullName>
        <ecNumber evidence="3">2.7.13.3</ecNumber>
    </recommendedName>
</protein>
<dbReference type="SUPFAM" id="SSF55874">
    <property type="entry name" value="ATPase domain of HSP90 chaperone/DNA topoisomerase II/histidine kinase"/>
    <property type="match status" value="1"/>
</dbReference>
<dbReference type="GO" id="GO:0005524">
    <property type="term" value="F:ATP binding"/>
    <property type="evidence" value="ECO:0007669"/>
    <property type="project" value="UniProtKB-KW"/>
</dbReference>
<evidence type="ECO:0000256" key="14">
    <source>
        <dbReference type="SAM" id="Phobius"/>
    </source>
</evidence>
<dbReference type="InterPro" id="IPR033479">
    <property type="entry name" value="dCache_1"/>
</dbReference>
<feature type="transmembrane region" description="Helical" evidence="14">
    <location>
        <begin position="21"/>
        <end position="39"/>
    </location>
</feature>
<keyword evidence="12" id="KW-0902">Two-component regulatory system</keyword>
<evidence type="ECO:0000313" key="16">
    <source>
        <dbReference type="EMBL" id="QBH13006.1"/>
    </source>
</evidence>
<evidence type="ECO:0000256" key="1">
    <source>
        <dbReference type="ARBA" id="ARBA00000085"/>
    </source>
</evidence>
<evidence type="ECO:0000256" key="13">
    <source>
        <dbReference type="ARBA" id="ARBA00023136"/>
    </source>
</evidence>
<dbReference type="Gene3D" id="3.30.565.10">
    <property type="entry name" value="Histidine kinase-like ATPase, C-terminal domain"/>
    <property type="match status" value="1"/>
</dbReference>
<accession>A0A328FJL8</accession>
<keyword evidence="10" id="KW-0067">ATP-binding</keyword>
<keyword evidence="7 14" id="KW-0812">Transmembrane</keyword>
<evidence type="ECO:0000313" key="17">
    <source>
        <dbReference type="EMBL" id="RAM03990.1"/>
    </source>
</evidence>
<dbReference type="InterPro" id="IPR003594">
    <property type="entry name" value="HATPase_dom"/>
</dbReference>
<dbReference type="AlphaFoldDB" id="A0A328FJL8"/>
<sequence>MSKLKQNRQWLKRAIFLNMTFFPMIPFILVLGISFYFFSSTLEKSTQASLERILTDHRKMIESFLLERKSDLELITRAYTFEDIMAEGAISTICQSLQKRSPAFVDLGLFDETGKHLKYSGSFALAGKSYTQEPWFQKTMLGGFYISDIFLGYRNLPHFVVAVRRTENNQTWVLRATIDTVFFDSMVSGVRIGKTGEAYILNNEGVAQSARRSGDIALLDKDPAFGWMNKQFSANRKTFQLSPKGQPFLYAVSKLANQSWYLVVRQEKHDAYRALYSAVLICVVIAILGLTALVVLAYFTSETICRRMDRLDEEKEQLGSQLIRAVQLAEIGEMAAGFAHEINNPLQIIKSEYALIKILMEELYPGKDSKDKAPDPQTFNDIQESVDQINKQVGRCHEITSAILKFGRKKEVKHTILDPGKVIPEILKLVENSAHTSGVEITTRIDEDTPSFMGDPGRFQQVMLNLVNNAIHAVTSQHGAKGGAIEISAAQTRDDEGRAMVDIQVKDNGCGIAPEHMDKIFSPFFTTKAVGRGTGLGLSVCFGIIESFGGTMSVDSRPGEGTVFSIQLAAHENQSS</sequence>
<dbReference type="InterPro" id="IPR005467">
    <property type="entry name" value="His_kinase_dom"/>
</dbReference>
<evidence type="ECO:0000256" key="8">
    <source>
        <dbReference type="ARBA" id="ARBA00022741"/>
    </source>
</evidence>
<dbReference type="PRINTS" id="PR00344">
    <property type="entry name" value="BCTRLSENSOR"/>
</dbReference>
<dbReference type="SMART" id="SM00387">
    <property type="entry name" value="HATPase_c"/>
    <property type="match status" value="1"/>
</dbReference>
<dbReference type="Gene3D" id="3.30.450.20">
    <property type="entry name" value="PAS domain"/>
    <property type="match status" value="1"/>
</dbReference>
<organism evidence="17 18">
    <name type="scientific">Desulfobacter hydrogenophilus</name>
    <dbReference type="NCBI Taxonomy" id="2291"/>
    <lineage>
        <taxon>Bacteria</taxon>
        <taxon>Pseudomonadati</taxon>
        <taxon>Thermodesulfobacteriota</taxon>
        <taxon>Desulfobacteria</taxon>
        <taxon>Desulfobacterales</taxon>
        <taxon>Desulfobacteraceae</taxon>
        <taxon>Desulfobacter</taxon>
    </lineage>
</organism>
<keyword evidence="19" id="KW-1185">Reference proteome</keyword>
<gene>
    <name evidence="17" type="ORF">DO021_00785</name>
    <name evidence="16" type="ORF">EYB58_08800</name>
</gene>
<evidence type="ECO:0000256" key="7">
    <source>
        <dbReference type="ARBA" id="ARBA00022692"/>
    </source>
</evidence>
<evidence type="ECO:0000256" key="5">
    <source>
        <dbReference type="ARBA" id="ARBA00022553"/>
    </source>
</evidence>
<keyword evidence="4" id="KW-1003">Cell membrane</keyword>
<dbReference type="Pfam" id="PF02518">
    <property type="entry name" value="HATPase_c"/>
    <property type="match status" value="1"/>
</dbReference>
<evidence type="ECO:0000256" key="10">
    <source>
        <dbReference type="ARBA" id="ARBA00022840"/>
    </source>
</evidence>
<dbReference type="InterPro" id="IPR004358">
    <property type="entry name" value="Sig_transdc_His_kin-like_C"/>
</dbReference>
<evidence type="ECO:0000256" key="12">
    <source>
        <dbReference type="ARBA" id="ARBA00023012"/>
    </source>
</evidence>
<dbReference type="EMBL" id="CP036313">
    <property type="protein sequence ID" value="QBH13006.1"/>
    <property type="molecule type" value="Genomic_DNA"/>
</dbReference>
<name>A0A328FJL8_9BACT</name>
<keyword evidence="5" id="KW-0597">Phosphoprotein</keyword>
<evidence type="ECO:0000256" key="2">
    <source>
        <dbReference type="ARBA" id="ARBA00004651"/>
    </source>
</evidence>
<evidence type="ECO:0000313" key="19">
    <source>
        <dbReference type="Proteomes" id="UP000293902"/>
    </source>
</evidence>
<keyword evidence="6" id="KW-0808">Transferase</keyword>
<dbReference type="RefSeq" id="WP_111952692.1">
    <property type="nucleotide sequence ID" value="NZ_CP036313.1"/>
</dbReference>
<dbReference type="GO" id="GO:0000155">
    <property type="term" value="F:phosphorelay sensor kinase activity"/>
    <property type="evidence" value="ECO:0007669"/>
    <property type="project" value="InterPro"/>
</dbReference>
<dbReference type="Proteomes" id="UP000293902">
    <property type="component" value="Chromosome"/>
</dbReference>
<evidence type="ECO:0000256" key="6">
    <source>
        <dbReference type="ARBA" id="ARBA00022679"/>
    </source>
</evidence>
<dbReference type="EMBL" id="QLNI01000001">
    <property type="protein sequence ID" value="RAM03990.1"/>
    <property type="molecule type" value="Genomic_DNA"/>
</dbReference>
<dbReference type="InterPro" id="IPR003661">
    <property type="entry name" value="HisK_dim/P_dom"/>
</dbReference>
<dbReference type="CDD" id="cd00082">
    <property type="entry name" value="HisKA"/>
    <property type="match status" value="1"/>
</dbReference>
<evidence type="ECO:0000256" key="3">
    <source>
        <dbReference type="ARBA" id="ARBA00012438"/>
    </source>
</evidence>
<dbReference type="SUPFAM" id="SSF47384">
    <property type="entry name" value="Homodimeric domain of signal transducing histidine kinase"/>
    <property type="match status" value="1"/>
</dbReference>
<evidence type="ECO:0000256" key="11">
    <source>
        <dbReference type="ARBA" id="ARBA00022989"/>
    </source>
</evidence>